<keyword evidence="2" id="KW-0444">Lipid biosynthesis</keyword>
<dbReference type="SUPFAM" id="SSF51735">
    <property type="entry name" value="NAD(P)-binding Rossmann-fold domains"/>
    <property type="match status" value="1"/>
</dbReference>
<keyword evidence="6" id="KW-0443">Lipid metabolism</keyword>
<protein>
    <submittedName>
        <fullName evidence="10">Complete DpAV4 genome</fullName>
    </submittedName>
</protein>
<evidence type="ECO:0000313" key="11">
    <source>
        <dbReference type="Proteomes" id="UP000203898"/>
    </source>
</evidence>
<evidence type="ECO:0000313" key="10">
    <source>
        <dbReference type="EMBL" id="CCA61440.1"/>
    </source>
</evidence>
<evidence type="ECO:0000256" key="1">
    <source>
        <dbReference type="ARBA" id="ARBA00005194"/>
    </source>
</evidence>
<dbReference type="InterPro" id="IPR002347">
    <property type="entry name" value="SDR_fam"/>
</dbReference>
<evidence type="ECO:0000256" key="6">
    <source>
        <dbReference type="ARBA" id="ARBA00023098"/>
    </source>
</evidence>
<keyword evidence="5" id="KW-0560">Oxidoreductase</keyword>
<evidence type="ECO:0000256" key="5">
    <source>
        <dbReference type="ARBA" id="ARBA00023002"/>
    </source>
</evidence>
<keyword evidence="8" id="KW-0812">Transmembrane</keyword>
<evidence type="ECO:0000256" key="8">
    <source>
        <dbReference type="SAM" id="Phobius"/>
    </source>
</evidence>
<dbReference type="SMART" id="SM00822">
    <property type="entry name" value="PKS_KR"/>
    <property type="match status" value="1"/>
</dbReference>
<keyword evidence="8" id="KW-0472">Membrane</keyword>
<dbReference type="InterPro" id="IPR057326">
    <property type="entry name" value="KR_dom"/>
</dbReference>
<dbReference type="PANTHER" id="PTHR43086">
    <property type="entry name" value="VERY-LONG-CHAIN 3-OXOOACYL-COA REDUCTASE"/>
    <property type="match status" value="1"/>
</dbReference>
<dbReference type="PROSITE" id="PS00430">
    <property type="entry name" value="TONB_DEPENDENT_REC_1"/>
    <property type="match status" value="1"/>
</dbReference>
<dbReference type="PROSITE" id="PS00061">
    <property type="entry name" value="ADH_SHORT"/>
    <property type="match status" value="1"/>
</dbReference>
<reference evidence="10 11" key="1">
    <citation type="journal article" date="2009" name="PLoS ONE">
        <title>Symbiotic virus at the evolutionary intersection of three types of large DNA viruses; iridoviruses, ascoviruses, and ichnoviruses.</title>
        <authorList>
            <person name="Bigot Y."/>
            <person name="Renault S."/>
            <person name="Nicolas J."/>
            <person name="Moundras C."/>
            <person name="Demattei M.V."/>
            <person name="Samain S."/>
            <person name="Bideshi D.K."/>
            <person name="Federici B.A."/>
        </authorList>
    </citation>
    <scope>NUCLEOTIDE SEQUENCE [LARGE SCALE GENOMIC DNA]</scope>
</reference>
<dbReference type="Proteomes" id="UP000203898">
    <property type="component" value="Segment"/>
</dbReference>
<dbReference type="Pfam" id="PF00106">
    <property type="entry name" value="adh_short"/>
    <property type="match status" value="1"/>
</dbReference>
<name>F2NZ12_9VIRU</name>
<sequence length="257" mass="28515">MATLILSFLVFSASIAFFWVTIFVALGLVMFFRSAPLFSKTRDGDTVIVTGARTGIGLAVADQLHFLGFRVVRLTRNEVDFSRPDALEKMERIVEQTERVVGVFNAAGVSHKRPTPFEHDSRSIEIANTNVTSVIVTTYSVLKKFPTATVVNIGSALGKIPAPYLSSYAASKAFVRQFSRSLQREGKTVKLIEPFLVSTRMTGLRPGLFCPPADVFARSLVSSGRYLPHRFLELLYAIAPCVFDIVVRRISERLVSY</sequence>
<dbReference type="InterPro" id="IPR020904">
    <property type="entry name" value="Sc_DH/Rdtase_CS"/>
</dbReference>
<dbReference type="RefSeq" id="YP_009640071.1">
    <property type="nucleotide sequence ID" value="NC_011335.1"/>
</dbReference>
<accession>F2NZ12</accession>
<dbReference type="GO" id="GO:0030497">
    <property type="term" value="P:fatty acid elongation"/>
    <property type="evidence" value="ECO:0007669"/>
    <property type="project" value="TreeGrafter"/>
</dbReference>
<evidence type="ECO:0000256" key="7">
    <source>
        <dbReference type="ARBA" id="ARBA00023160"/>
    </source>
</evidence>
<evidence type="ECO:0000256" key="3">
    <source>
        <dbReference type="ARBA" id="ARBA00022832"/>
    </source>
</evidence>
<dbReference type="PRINTS" id="PR00081">
    <property type="entry name" value="GDHRDH"/>
</dbReference>
<dbReference type="Gene3D" id="3.40.50.720">
    <property type="entry name" value="NAD(P)-binding Rossmann-like Domain"/>
    <property type="match status" value="1"/>
</dbReference>
<dbReference type="GO" id="GO:0016491">
    <property type="term" value="F:oxidoreductase activity"/>
    <property type="evidence" value="ECO:0007669"/>
    <property type="project" value="UniProtKB-KW"/>
</dbReference>
<dbReference type="InterPro" id="IPR010916">
    <property type="entry name" value="TonB_box_CS"/>
</dbReference>
<organism evidence="10 11">
    <name type="scientific">Diadromus pulchellus ascovirus 4a</name>
    <dbReference type="NCBI Taxonomy" id="158683"/>
    <lineage>
        <taxon>Viruses</taxon>
        <taxon>Varidnaviria</taxon>
        <taxon>Bamfordvirae</taxon>
        <taxon>Nucleocytoviricota</taxon>
        <taxon>Megaviricetes</taxon>
        <taxon>Pimascovirales</taxon>
        <taxon>Pimascovirales incertae sedis</taxon>
        <taxon>Ascoviridae</taxon>
        <taxon>Toursvirus</taxon>
        <taxon>Toursvirus dptv1a</taxon>
    </lineage>
</organism>
<comment type="pathway">
    <text evidence="1">Lipid metabolism; fatty acid biosynthesis.</text>
</comment>
<keyword evidence="11" id="KW-1185">Reference proteome</keyword>
<keyword evidence="7" id="KW-0275">Fatty acid biosynthesis</keyword>
<dbReference type="EMBL" id="CU469068">
    <property type="protein sequence ID" value="CCA61440.1"/>
    <property type="molecule type" value="Genomic_DNA"/>
</dbReference>
<keyword evidence="8" id="KW-1133">Transmembrane helix</keyword>
<dbReference type="PANTHER" id="PTHR43086:SF2">
    <property type="entry name" value="HYDROXYSTEROID DEHYDROGENASE-LIKE PROTEIN 1"/>
    <property type="match status" value="1"/>
</dbReference>
<keyword evidence="4" id="KW-0521">NADP</keyword>
<keyword evidence="3" id="KW-0276">Fatty acid metabolism</keyword>
<dbReference type="InterPro" id="IPR036291">
    <property type="entry name" value="NAD(P)-bd_dom_sf"/>
</dbReference>
<proteinExistence type="predicted"/>
<feature type="domain" description="Ketoreductase" evidence="9">
    <location>
        <begin position="45"/>
        <end position="195"/>
    </location>
</feature>
<evidence type="ECO:0000256" key="2">
    <source>
        <dbReference type="ARBA" id="ARBA00022516"/>
    </source>
</evidence>
<evidence type="ECO:0000259" key="9">
    <source>
        <dbReference type="SMART" id="SM00822"/>
    </source>
</evidence>
<dbReference type="KEGG" id="vg:26683628"/>
<dbReference type="GeneID" id="26683628"/>
<feature type="transmembrane region" description="Helical" evidence="8">
    <location>
        <begin position="6"/>
        <end position="32"/>
    </location>
</feature>
<evidence type="ECO:0000256" key="4">
    <source>
        <dbReference type="ARBA" id="ARBA00022857"/>
    </source>
</evidence>